<name>A0A8X6MCR4_NEPPI</name>
<dbReference type="Proteomes" id="UP000887013">
    <property type="component" value="Unassembled WGS sequence"/>
</dbReference>
<comment type="caution">
    <text evidence="1">The sequence shown here is derived from an EMBL/GenBank/DDBJ whole genome shotgun (WGS) entry which is preliminary data.</text>
</comment>
<accession>A0A8X6MCR4</accession>
<gene>
    <name evidence="1" type="ORF">NPIL_281071</name>
</gene>
<proteinExistence type="predicted"/>
<evidence type="ECO:0000313" key="1">
    <source>
        <dbReference type="EMBL" id="GFS46899.1"/>
    </source>
</evidence>
<evidence type="ECO:0000313" key="2">
    <source>
        <dbReference type="Proteomes" id="UP000887013"/>
    </source>
</evidence>
<dbReference type="AlphaFoldDB" id="A0A8X6MCR4"/>
<keyword evidence="2" id="KW-1185">Reference proteome</keyword>
<organism evidence="1 2">
    <name type="scientific">Nephila pilipes</name>
    <name type="common">Giant wood spider</name>
    <name type="synonym">Nephila maculata</name>
    <dbReference type="NCBI Taxonomy" id="299642"/>
    <lineage>
        <taxon>Eukaryota</taxon>
        <taxon>Metazoa</taxon>
        <taxon>Ecdysozoa</taxon>
        <taxon>Arthropoda</taxon>
        <taxon>Chelicerata</taxon>
        <taxon>Arachnida</taxon>
        <taxon>Araneae</taxon>
        <taxon>Araneomorphae</taxon>
        <taxon>Entelegynae</taxon>
        <taxon>Araneoidea</taxon>
        <taxon>Nephilidae</taxon>
        <taxon>Nephila</taxon>
    </lineage>
</organism>
<sequence>MSPKSLLNAHFPEMEDGISPDRICFNFSKASSVWDILKDTSRKSGKSLKKLWNFLIVEKISCLLLDWLFSTYYRGMSCWKSGDSFPSDLDLPSRGCSIDA</sequence>
<dbReference type="EMBL" id="BMAW01044884">
    <property type="protein sequence ID" value="GFS46899.1"/>
    <property type="molecule type" value="Genomic_DNA"/>
</dbReference>
<protein>
    <submittedName>
        <fullName evidence="1">Uncharacterized protein</fullName>
    </submittedName>
</protein>
<reference evidence="1" key="1">
    <citation type="submission" date="2020-08" db="EMBL/GenBank/DDBJ databases">
        <title>Multicomponent nature underlies the extraordinary mechanical properties of spider dragline silk.</title>
        <authorList>
            <person name="Kono N."/>
            <person name="Nakamura H."/>
            <person name="Mori M."/>
            <person name="Yoshida Y."/>
            <person name="Ohtoshi R."/>
            <person name="Malay A.D."/>
            <person name="Moran D.A.P."/>
            <person name="Tomita M."/>
            <person name="Numata K."/>
            <person name="Arakawa K."/>
        </authorList>
    </citation>
    <scope>NUCLEOTIDE SEQUENCE</scope>
</reference>